<evidence type="ECO:0000313" key="2">
    <source>
        <dbReference type="EMBL" id="MDR7303576.1"/>
    </source>
</evidence>
<evidence type="ECO:0000313" key="3">
    <source>
        <dbReference type="Proteomes" id="UP001180845"/>
    </source>
</evidence>
<dbReference type="Proteomes" id="UP001180845">
    <property type="component" value="Unassembled WGS sequence"/>
</dbReference>
<name>A0AAE3ZEQ5_9ACTN</name>
<gene>
    <name evidence="2" type="ORF">JOF55_003757</name>
</gene>
<feature type="compositionally biased region" description="Polar residues" evidence="1">
    <location>
        <begin position="253"/>
        <end position="268"/>
    </location>
</feature>
<organism evidence="2 3">
    <name type="scientific">Haloactinomyces albus</name>
    <dbReference type="NCBI Taxonomy" id="1352928"/>
    <lineage>
        <taxon>Bacteria</taxon>
        <taxon>Bacillati</taxon>
        <taxon>Actinomycetota</taxon>
        <taxon>Actinomycetes</taxon>
        <taxon>Actinopolysporales</taxon>
        <taxon>Actinopolysporaceae</taxon>
        <taxon>Haloactinomyces</taxon>
    </lineage>
</organism>
<evidence type="ECO:0000256" key="1">
    <source>
        <dbReference type="SAM" id="MobiDB-lite"/>
    </source>
</evidence>
<feature type="region of interest" description="Disordered" evidence="1">
    <location>
        <begin position="186"/>
        <end position="214"/>
    </location>
</feature>
<feature type="region of interest" description="Disordered" evidence="1">
    <location>
        <begin position="229"/>
        <end position="268"/>
    </location>
</feature>
<keyword evidence="3" id="KW-1185">Reference proteome</keyword>
<protein>
    <recommendedName>
        <fullName evidence="4">Transposase</fullName>
    </recommendedName>
</protein>
<sequence>MIWTISAPSCAALASRGCWLCAPAACLGPRARGAHSRRGRPETARIAPGDWKSVPRTFQDGHAETWWAADASLGGWGPNAPTRLVVATRDPATLPDKATWYLATNLARPGSARAADSPHPAAEPAEIVELYGIRHWVEQGYKQTKDELGWADFQARLRHRDPPPPVPGPLCFLLLLADLVRRTHPAQSAGISTGRRVRRERGAASGRRKPQQISWPRTIRAVRSWLTPRSHYNAGGTPGRHSPHPMSSKPSSTRSAQATASISTNHLDPTNYRYGMSTSWV</sequence>
<comment type="caution">
    <text evidence="2">The sequence shown here is derived from an EMBL/GenBank/DDBJ whole genome shotgun (WGS) entry which is preliminary data.</text>
</comment>
<proteinExistence type="predicted"/>
<reference evidence="2" key="1">
    <citation type="submission" date="2023-07" db="EMBL/GenBank/DDBJ databases">
        <title>Sequencing the genomes of 1000 actinobacteria strains.</title>
        <authorList>
            <person name="Klenk H.-P."/>
        </authorList>
    </citation>
    <scope>NUCLEOTIDE SEQUENCE</scope>
    <source>
        <strain evidence="2">DSM 45977</strain>
    </source>
</reference>
<dbReference type="AlphaFoldDB" id="A0AAE3ZEQ5"/>
<accession>A0AAE3ZEQ5</accession>
<dbReference type="EMBL" id="JAVDXW010000001">
    <property type="protein sequence ID" value="MDR7303576.1"/>
    <property type="molecule type" value="Genomic_DNA"/>
</dbReference>
<evidence type="ECO:0008006" key="4">
    <source>
        <dbReference type="Google" id="ProtNLM"/>
    </source>
</evidence>